<protein>
    <submittedName>
        <fullName evidence="1">Uncharacterized protein</fullName>
    </submittedName>
</protein>
<evidence type="ECO:0000313" key="2">
    <source>
        <dbReference type="Proteomes" id="UP001221898"/>
    </source>
</evidence>
<dbReference type="EMBL" id="JAINUG010000134">
    <property type="protein sequence ID" value="KAJ8393722.1"/>
    <property type="molecule type" value="Genomic_DNA"/>
</dbReference>
<proteinExistence type="predicted"/>
<accession>A0AAD7S0J0</accession>
<comment type="caution">
    <text evidence="1">The sequence shown here is derived from an EMBL/GenBank/DDBJ whole genome shotgun (WGS) entry which is preliminary data.</text>
</comment>
<name>A0AAD7S0J0_9TELE</name>
<evidence type="ECO:0000313" key="1">
    <source>
        <dbReference type="EMBL" id="KAJ8393722.1"/>
    </source>
</evidence>
<keyword evidence="2" id="KW-1185">Reference proteome</keyword>
<dbReference type="AlphaFoldDB" id="A0AAD7S0J0"/>
<dbReference type="Proteomes" id="UP001221898">
    <property type="component" value="Unassembled WGS sequence"/>
</dbReference>
<gene>
    <name evidence="1" type="ORF">AAFF_G00057750</name>
</gene>
<organism evidence="1 2">
    <name type="scientific">Aldrovandia affinis</name>
    <dbReference type="NCBI Taxonomy" id="143900"/>
    <lineage>
        <taxon>Eukaryota</taxon>
        <taxon>Metazoa</taxon>
        <taxon>Chordata</taxon>
        <taxon>Craniata</taxon>
        <taxon>Vertebrata</taxon>
        <taxon>Euteleostomi</taxon>
        <taxon>Actinopterygii</taxon>
        <taxon>Neopterygii</taxon>
        <taxon>Teleostei</taxon>
        <taxon>Notacanthiformes</taxon>
        <taxon>Halosauridae</taxon>
        <taxon>Aldrovandia</taxon>
    </lineage>
</organism>
<sequence>MSVHGRAISRQRRAGVRFAFRRHTFSKTLGERMGGSGVTICLGRRFPSAIELRQGAAHVTLIPDALAPSIPFHIKGPPPPARHPGPIPSSTTPAGPILMGRPARPLVPAACLHPAGAWLSPGGGVESPSEHRGAPLPYRKPRVAQPRRCATLGWQTDCVSPT</sequence>
<reference evidence="1" key="1">
    <citation type="journal article" date="2023" name="Science">
        <title>Genome structures resolve the early diversification of teleost fishes.</title>
        <authorList>
            <person name="Parey E."/>
            <person name="Louis A."/>
            <person name="Montfort J."/>
            <person name="Bouchez O."/>
            <person name="Roques C."/>
            <person name="Iampietro C."/>
            <person name="Lluch J."/>
            <person name="Castinel A."/>
            <person name="Donnadieu C."/>
            <person name="Desvignes T."/>
            <person name="Floi Bucao C."/>
            <person name="Jouanno E."/>
            <person name="Wen M."/>
            <person name="Mejri S."/>
            <person name="Dirks R."/>
            <person name="Jansen H."/>
            <person name="Henkel C."/>
            <person name="Chen W.J."/>
            <person name="Zahm M."/>
            <person name="Cabau C."/>
            <person name="Klopp C."/>
            <person name="Thompson A.W."/>
            <person name="Robinson-Rechavi M."/>
            <person name="Braasch I."/>
            <person name="Lecointre G."/>
            <person name="Bobe J."/>
            <person name="Postlethwait J.H."/>
            <person name="Berthelot C."/>
            <person name="Roest Crollius H."/>
            <person name="Guiguen Y."/>
        </authorList>
    </citation>
    <scope>NUCLEOTIDE SEQUENCE</scope>
    <source>
        <strain evidence="1">NC1722</strain>
    </source>
</reference>